<dbReference type="CDD" id="cd02961">
    <property type="entry name" value="PDI_a_family"/>
    <property type="match status" value="1"/>
</dbReference>
<dbReference type="InterPro" id="IPR036249">
    <property type="entry name" value="Thioredoxin-like_sf"/>
</dbReference>
<comment type="caution">
    <text evidence="2">The sequence shown here is derived from an EMBL/GenBank/DDBJ whole genome shotgun (WGS) entry which is preliminary data.</text>
</comment>
<dbReference type="PANTHER" id="PTHR45672:SF2">
    <property type="entry name" value="PROTEIN DISULFIDE-ISOMERASE A5"/>
    <property type="match status" value="1"/>
</dbReference>
<dbReference type="InterPro" id="IPR013766">
    <property type="entry name" value="Thioredoxin_domain"/>
</dbReference>
<proteinExistence type="predicted"/>
<evidence type="ECO:0000259" key="1">
    <source>
        <dbReference type="Pfam" id="PF00085"/>
    </source>
</evidence>
<dbReference type="SUPFAM" id="SSF52833">
    <property type="entry name" value="Thioredoxin-like"/>
    <property type="match status" value="1"/>
</dbReference>
<keyword evidence="3" id="KW-1185">Reference proteome</keyword>
<dbReference type="PANTHER" id="PTHR45672">
    <property type="entry name" value="PROTEIN DISULFIDE-ISOMERASE C17H9.14C-RELATED"/>
    <property type="match status" value="1"/>
</dbReference>
<dbReference type="AlphaFoldDB" id="A0A8S3YUQ2"/>
<reference evidence="2" key="1">
    <citation type="submission" date="2021-04" db="EMBL/GenBank/DDBJ databases">
        <authorList>
            <consortium name="Molecular Ecology Group"/>
        </authorList>
    </citation>
    <scope>NUCLEOTIDE SEQUENCE</scope>
</reference>
<dbReference type="GO" id="GO:0006457">
    <property type="term" value="P:protein folding"/>
    <property type="evidence" value="ECO:0007669"/>
    <property type="project" value="TreeGrafter"/>
</dbReference>
<dbReference type="Pfam" id="PF00085">
    <property type="entry name" value="Thioredoxin"/>
    <property type="match status" value="1"/>
</dbReference>
<dbReference type="OrthoDB" id="72053at2759"/>
<gene>
    <name evidence="2" type="ORF">CUNI_LOCUS4870</name>
</gene>
<accession>A0A8S3YUQ2</accession>
<sequence length="146" mass="16774">MGKPKITPVEEDKFIRSPNVHGLVECNFYSFLNDKVAAMVMYYNPECPDCQRQRAHIIRAAKVTKRDNHAYAAVDCTKEKALCKREGIVRLPTFMLYTRGQVLSNRSFPIDYIRMKEVMENIEAPPPLHPGRVPVDPDCPRIVVQK</sequence>
<dbReference type="EMBL" id="CAJHNH020000684">
    <property type="protein sequence ID" value="CAG5119312.1"/>
    <property type="molecule type" value="Genomic_DNA"/>
</dbReference>
<dbReference type="GO" id="GO:0003756">
    <property type="term" value="F:protein disulfide isomerase activity"/>
    <property type="evidence" value="ECO:0007669"/>
    <property type="project" value="TreeGrafter"/>
</dbReference>
<dbReference type="Gene3D" id="3.40.30.10">
    <property type="entry name" value="Glutaredoxin"/>
    <property type="match status" value="1"/>
</dbReference>
<feature type="domain" description="Thioredoxin" evidence="1">
    <location>
        <begin position="22"/>
        <end position="104"/>
    </location>
</feature>
<protein>
    <recommendedName>
        <fullName evidence="1">Thioredoxin domain-containing protein</fullName>
    </recommendedName>
</protein>
<name>A0A8S3YUQ2_9EUPU</name>
<dbReference type="InterPro" id="IPR051063">
    <property type="entry name" value="PDI"/>
</dbReference>
<dbReference type="Proteomes" id="UP000678393">
    <property type="component" value="Unassembled WGS sequence"/>
</dbReference>
<organism evidence="2 3">
    <name type="scientific">Candidula unifasciata</name>
    <dbReference type="NCBI Taxonomy" id="100452"/>
    <lineage>
        <taxon>Eukaryota</taxon>
        <taxon>Metazoa</taxon>
        <taxon>Spiralia</taxon>
        <taxon>Lophotrochozoa</taxon>
        <taxon>Mollusca</taxon>
        <taxon>Gastropoda</taxon>
        <taxon>Heterobranchia</taxon>
        <taxon>Euthyneura</taxon>
        <taxon>Panpulmonata</taxon>
        <taxon>Eupulmonata</taxon>
        <taxon>Stylommatophora</taxon>
        <taxon>Helicina</taxon>
        <taxon>Helicoidea</taxon>
        <taxon>Geomitridae</taxon>
        <taxon>Candidula</taxon>
    </lineage>
</organism>
<dbReference type="GO" id="GO:0005783">
    <property type="term" value="C:endoplasmic reticulum"/>
    <property type="evidence" value="ECO:0007669"/>
    <property type="project" value="TreeGrafter"/>
</dbReference>
<evidence type="ECO:0000313" key="2">
    <source>
        <dbReference type="EMBL" id="CAG5119312.1"/>
    </source>
</evidence>
<evidence type="ECO:0000313" key="3">
    <source>
        <dbReference type="Proteomes" id="UP000678393"/>
    </source>
</evidence>